<dbReference type="HOGENOM" id="CLU_1665235_0_0_1"/>
<reference evidence="1" key="1">
    <citation type="submission" date="2015-04" db="UniProtKB">
        <authorList>
            <consortium name="EnsemblPlants"/>
        </authorList>
    </citation>
    <scope>IDENTIFICATION</scope>
</reference>
<evidence type="ECO:0000313" key="2">
    <source>
        <dbReference type="Proteomes" id="UP000026961"/>
    </source>
</evidence>
<evidence type="ECO:0000313" key="1">
    <source>
        <dbReference type="EnsemblPlants" id="OGLUM02G21790.1"/>
    </source>
</evidence>
<keyword evidence="2" id="KW-1185">Reference proteome</keyword>
<dbReference type="EnsemblPlants" id="OGLUM02G21790.1">
    <property type="protein sequence ID" value="OGLUM02G21790.1"/>
    <property type="gene ID" value="OGLUM02G21790"/>
</dbReference>
<reference evidence="1" key="2">
    <citation type="submission" date="2018-05" db="EMBL/GenBank/DDBJ databases">
        <title>OgluRS3 (Oryza glumaepatula Reference Sequence Version 3).</title>
        <authorList>
            <person name="Zhang J."/>
            <person name="Kudrna D."/>
            <person name="Lee S."/>
            <person name="Talag J."/>
            <person name="Welchert J."/>
            <person name="Wing R.A."/>
        </authorList>
    </citation>
    <scope>NUCLEOTIDE SEQUENCE [LARGE SCALE GENOMIC DNA]</scope>
</reference>
<name>A0A0D9YU04_9ORYZ</name>
<accession>A0A0D9YU04</accession>
<proteinExistence type="predicted"/>
<dbReference type="Gramene" id="OGLUM02G21790.1">
    <property type="protein sequence ID" value="OGLUM02G21790.1"/>
    <property type="gene ID" value="OGLUM02G21790"/>
</dbReference>
<dbReference type="Proteomes" id="UP000026961">
    <property type="component" value="Chromosome 2"/>
</dbReference>
<organism evidence="1">
    <name type="scientific">Oryza glumipatula</name>
    <dbReference type="NCBI Taxonomy" id="40148"/>
    <lineage>
        <taxon>Eukaryota</taxon>
        <taxon>Viridiplantae</taxon>
        <taxon>Streptophyta</taxon>
        <taxon>Embryophyta</taxon>
        <taxon>Tracheophyta</taxon>
        <taxon>Spermatophyta</taxon>
        <taxon>Magnoliopsida</taxon>
        <taxon>Liliopsida</taxon>
        <taxon>Poales</taxon>
        <taxon>Poaceae</taxon>
        <taxon>BOP clade</taxon>
        <taxon>Oryzoideae</taxon>
        <taxon>Oryzeae</taxon>
        <taxon>Oryzinae</taxon>
        <taxon>Oryza</taxon>
    </lineage>
</organism>
<dbReference type="AlphaFoldDB" id="A0A0D9YU04"/>
<sequence length="188" mass="20315">MICGMTYSRGAGCQANDAGCASSHERRQRAGRSCARDVDGMGYDTGSSSHPLLRILARALPPSYFSLPYLHQSSCQVRRRRRTAVGAWLPLRRGSLPSSPFAGVPLCRDPPPQLVAPAAEMARRSGPAEVAKAAVSLTRMNRSAEFETASTADDAKPTFACVLLPLPTPVLPRLPMWLYVWPGIRGLP</sequence>
<protein>
    <submittedName>
        <fullName evidence="1">Uncharacterized protein</fullName>
    </submittedName>
</protein>